<evidence type="ECO:0000256" key="2">
    <source>
        <dbReference type="ARBA" id="ARBA00008072"/>
    </source>
</evidence>
<dbReference type="OrthoDB" id="1879366at2759"/>
<dbReference type="InterPro" id="IPR014187">
    <property type="entry name" value="ADH_Zn_typ-2"/>
</dbReference>
<comment type="cofactor">
    <cofactor evidence="1">
        <name>Zn(2+)</name>
        <dbReference type="ChEBI" id="CHEBI:29105"/>
    </cofactor>
</comment>
<dbReference type="AlphaFoldDB" id="D8LZX9"/>
<keyword evidence="3" id="KW-0479">Metal-binding</keyword>
<dbReference type="RefSeq" id="XP_012895416.1">
    <property type="nucleotide sequence ID" value="XM_013039962.1"/>
</dbReference>
<dbReference type="OMA" id="DIKTECC"/>
<dbReference type="InterPro" id="IPR011032">
    <property type="entry name" value="GroES-like_sf"/>
</dbReference>
<evidence type="ECO:0000313" key="8">
    <source>
        <dbReference type="Proteomes" id="UP000008312"/>
    </source>
</evidence>
<proteinExistence type="inferred from homology"/>
<protein>
    <recommendedName>
        <fullName evidence="6">Alcohol dehydrogenase-like N-terminal domain-containing protein</fullName>
    </recommendedName>
</protein>
<dbReference type="SUPFAM" id="SSF51735">
    <property type="entry name" value="NAD(P)-binding Rossmann-fold domains"/>
    <property type="match status" value="1"/>
</dbReference>
<dbReference type="SUPFAM" id="SSF50129">
    <property type="entry name" value="GroES-like"/>
    <property type="match status" value="1"/>
</dbReference>
<dbReference type="PANTHER" id="PTHR42940:SF8">
    <property type="entry name" value="VACUOLAR PROTEIN SORTING-ASSOCIATED PROTEIN 11"/>
    <property type="match status" value="1"/>
</dbReference>
<keyword evidence="4" id="KW-0862">Zinc</keyword>
<dbReference type="Gene3D" id="3.40.50.720">
    <property type="entry name" value="NAD(P)-binding Rossmann-like Domain"/>
    <property type="match status" value="1"/>
</dbReference>
<evidence type="ECO:0000259" key="6">
    <source>
        <dbReference type="Pfam" id="PF08240"/>
    </source>
</evidence>
<gene>
    <name evidence="7" type="ORF">GSBLH_T00001543001</name>
</gene>
<sequence>MCELDLHVLDGDLPDSIEHVIPGHQIVGVAEEIGKNVKSVKVGDQIGVPWLGGCCGDCIYCKEGKENLCDKAIYTGYQKNGGFADYCVANASFCFPIPSHYSPLQAAPLLCAGLIGYRSLRKTGSPKTLGLYGFGSSAHIIIQLANDLGIECYVFTRDNDTKKQAFAKNLGATWVGGSSQLPPIPLDACIIFASEGQLVVSALNAIRKGGIVVCAGIHMTDIPSFPYEAMWNEKRIESVANLTVQDGKEFFELVSKNPLNVKVNLYRLEQANEAIDDLRHGRLTGSAVLVLDESLLSQFRVSNKHTTFLCSLQPPSSPRPF</sequence>
<reference evidence="7" key="1">
    <citation type="submission" date="2010-02" db="EMBL/GenBank/DDBJ databases">
        <title>Sequencing and annotation of the Blastocystis hominis genome.</title>
        <authorList>
            <person name="Wincker P."/>
        </authorList>
    </citation>
    <scope>NUCLEOTIDE SEQUENCE</scope>
    <source>
        <strain evidence="7">Singapore isolate B</strain>
    </source>
</reference>
<organism evidence="7">
    <name type="scientific">Blastocystis hominis</name>
    <dbReference type="NCBI Taxonomy" id="12968"/>
    <lineage>
        <taxon>Eukaryota</taxon>
        <taxon>Sar</taxon>
        <taxon>Stramenopiles</taxon>
        <taxon>Bigyra</taxon>
        <taxon>Opalozoa</taxon>
        <taxon>Opalinata</taxon>
        <taxon>Blastocystidae</taxon>
        <taxon>Blastocystis</taxon>
    </lineage>
</organism>
<dbReference type="Gene3D" id="3.90.180.10">
    <property type="entry name" value="Medium-chain alcohol dehydrogenases, catalytic domain"/>
    <property type="match status" value="1"/>
</dbReference>
<name>D8LZX9_BLAHO</name>
<dbReference type="Pfam" id="PF08240">
    <property type="entry name" value="ADH_N"/>
    <property type="match status" value="1"/>
</dbReference>
<keyword evidence="5" id="KW-0560">Oxidoreductase</keyword>
<dbReference type="InterPro" id="IPR013154">
    <property type="entry name" value="ADH-like_N"/>
</dbReference>
<feature type="domain" description="Alcohol dehydrogenase-like N-terminal" evidence="6">
    <location>
        <begin position="1"/>
        <end position="98"/>
    </location>
</feature>
<comment type="similarity">
    <text evidence="2">Belongs to the zinc-containing alcohol dehydrogenase family.</text>
</comment>
<dbReference type="NCBIfam" id="TIGR02822">
    <property type="entry name" value="adh_fam_2"/>
    <property type="match status" value="1"/>
</dbReference>
<evidence type="ECO:0000256" key="5">
    <source>
        <dbReference type="ARBA" id="ARBA00023002"/>
    </source>
</evidence>
<dbReference type="InterPro" id="IPR036291">
    <property type="entry name" value="NAD(P)-bd_dom_sf"/>
</dbReference>
<keyword evidence="8" id="KW-1185">Reference proteome</keyword>
<evidence type="ECO:0000256" key="4">
    <source>
        <dbReference type="ARBA" id="ARBA00022833"/>
    </source>
</evidence>
<accession>D8LZX9</accession>
<dbReference type="EMBL" id="FN668642">
    <property type="protein sequence ID" value="CBK21368.2"/>
    <property type="molecule type" value="Genomic_DNA"/>
</dbReference>
<dbReference type="InParanoid" id="D8LZX9"/>
<dbReference type="GO" id="GO:0004022">
    <property type="term" value="F:alcohol dehydrogenase (NAD+) activity"/>
    <property type="evidence" value="ECO:0007669"/>
    <property type="project" value="TreeGrafter"/>
</dbReference>
<dbReference type="Proteomes" id="UP000008312">
    <property type="component" value="Unassembled WGS sequence"/>
</dbReference>
<dbReference type="GO" id="GO:0046872">
    <property type="term" value="F:metal ion binding"/>
    <property type="evidence" value="ECO:0007669"/>
    <property type="project" value="UniProtKB-KW"/>
</dbReference>
<evidence type="ECO:0000256" key="3">
    <source>
        <dbReference type="ARBA" id="ARBA00022723"/>
    </source>
</evidence>
<dbReference type="GeneID" id="24918787"/>
<evidence type="ECO:0000256" key="1">
    <source>
        <dbReference type="ARBA" id="ARBA00001947"/>
    </source>
</evidence>
<evidence type="ECO:0000313" key="7">
    <source>
        <dbReference type="EMBL" id="CBK21368.2"/>
    </source>
</evidence>
<dbReference type="GO" id="GO:0005737">
    <property type="term" value="C:cytoplasm"/>
    <property type="evidence" value="ECO:0007669"/>
    <property type="project" value="TreeGrafter"/>
</dbReference>
<dbReference type="PANTHER" id="PTHR42940">
    <property type="entry name" value="ALCOHOL DEHYDROGENASE 1-RELATED"/>
    <property type="match status" value="1"/>
</dbReference>